<comment type="caution">
    <text evidence="5">The sequence shown here is derived from an EMBL/GenBank/DDBJ whole genome shotgun (WGS) entry which is preliminary data.</text>
</comment>
<dbReference type="Proteomes" id="UP000663801">
    <property type="component" value="Unassembled WGS sequence"/>
</dbReference>
<evidence type="ECO:0000259" key="4">
    <source>
        <dbReference type="PROSITE" id="PS50932"/>
    </source>
</evidence>
<dbReference type="InterPro" id="IPR000843">
    <property type="entry name" value="HTH_LacI"/>
</dbReference>
<dbReference type="SUPFAM" id="SSF47413">
    <property type="entry name" value="lambda repressor-like DNA-binding domains"/>
    <property type="match status" value="1"/>
</dbReference>
<sequence>MPTGADAARPTMRDVAALAGVALKTVSRVMNGVPSVDPVLAARVRAAAAELAYRPNLAANLRSGRTNTVGLLLEDIGNPFSAATLRAIEDELEAAGILLLAASLDEQPSREEELTRRLIDRRVDGLIVVPASRDQRYLVAEQLRGTCVVFLDRLPQPLVADAVVSDNRVGARRGVEHLVRHGRRRIAYLGDDPAIPTAAERFRGYVDALAGQGLPVDPALVRHGLRSVQEAHRAAADLLAGPDGVGVDALFTSQNLVTIGAVGALHAAGRHREVAQVGFDDIPFAEALEPGVTVVAQDTRMLGRTAAERLLARIHGDRSAPQVFSVPSRLLVRGSGELPVSTTP</sequence>
<protein>
    <submittedName>
        <fullName evidence="5">LacI family DNA-binding transcriptional regulator</fullName>
    </submittedName>
</protein>
<dbReference type="SMART" id="SM00354">
    <property type="entry name" value="HTH_LACI"/>
    <property type="match status" value="1"/>
</dbReference>
<keyword evidence="1" id="KW-0805">Transcription regulation</keyword>
<dbReference type="PROSITE" id="PS50932">
    <property type="entry name" value="HTH_LACI_2"/>
    <property type="match status" value="1"/>
</dbReference>
<dbReference type="Pfam" id="PF00532">
    <property type="entry name" value="Peripla_BP_1"/>
    <property type="match status" value="1"/>
</dbReference>
<feature type="domain" description="HTH lacI-type" evidence="4">
    <location>
        <begin position="10"/>
        <end position="63"/>
    </location>
</feature>
<dbReference type="Gene3D" id="3.40.50.2300">
    <property type="match status" value="2"/>
</dbReference>
<dbReference type="GO" id="GO:0000976">
    <property type="term" value="F:transcription cis-regulatory region binding"/>
    <property type="evidence" value="ECO:0007669"/>
    <property type="project" value="TreeGrafter"/>
</dbReference>
<gene>
    <name evidence="5" type="ORF">JL107_17295</name>
</gene>
<dbReference type="RefSeq" id="WP_205258357.1">
    <property type="nucleotide sequence ID" value="NZ_BAAAPV010000002.1"/>
</dbReference>
<dbReference type="PANTHER" id="PTHR30146:SF109">
    <property type="entry name" value="HTH-TYPE TRANSCRIPTIONAL REGULATOR GALS"/>
    <property type="match status" value="1"/>
</dbReference>
<dbReference type="InterPro" id="IPR028082">
    <property type="entry name" value="Peripla_BP_I"/>
</dbReference>
<dbReference type="Pfam" id="PF00356">
    <property type="entry name" value="LacI"/>
    <property type="match status" value="1"/>
</dbReference>
<accession>A0A938YLI3</accession>
<organism evidence="5 6">
    <name type="scientific">Nakamurella flavida</name>
    <dbReference type="NCBI Taxonomy" id="363630"/>
    <lineage>
        <taxon>Bacteria</taxon>
        <taxon>Bacillati</taxon>
        <taxon>Actinomycetota</taxon>
        <taxon>Actinomycetes</taxon>
        <taxon>Nakamurellales</taxon>
        <taxon>Nakamurellaceae</taxon>
        <taxon>Nakamurella</taxon>
    </lineage>
</organism>
<dbReference type="Gene3D" id="1.10.260.40">
    <property type="entry name" value="lambda repressor-like DNA-binding domains"/>
    <property type="match status" value="1"/>
</dbReference>
<dbReference type="SUPFAM" id="SSF53822">
    <property type="entry name" value="Periplasmic binding protein-like I"/>
    <property type="match status" value="1"/>
</dbReference>
<reference evidence="5" key="1">
    <citation type="submission" date="2021-01" db="EMBL/GenBank/DDBJ databases">
        <title>KCTC 19127 draft genome.</title>
        <authorList>
            <person name="An D."/>
        </authorList>
    </citation>
    <scope>NUCLEOTIDE SEQUENCE</scope>
    <source>
        <strain evidence="5">KCTC 19127</strain>
    </source>
</reference>
<evidence type="ECO:0000313" key="5">
    <source>
        <dbReference type="EMBL" id="MBM9478207.1"/>
    </source>
</evidence>
<dbReference type="CDD" id="cd06267">
    <property type="entry name" value="PBP1_LacI_sugar_binding-like"/>
    <property type="match status" value="1"/>
</dbReference>
<keyword evidence="3" id="KW-0804">Transcription</keyword>
<proteinExistence type="predicted"/>
<keyword evidence="6" id="KW-1185">Reference proteome</keyword>
<evidence type="ECO:0000313" key="6">
    <source>
        <dbReference type="Proteomes" id="UP000663801"/>
    </source>
</evidence>
<keyword evidence="2 5" id="KW-0238">DNA-binding</keyword>
<dbReference type="AlphaFoldDB" id="A0A938YLI3"/>
<dbReference type="InterPro" id="IPR001761">
    <property type="entry name" value="Peripla_BP/Lac1_sug-bd_dom"/>
</dbReference>
<evidence type="ECO:0000256" key="3">
    <source>
        <dbReference type="ARBA" id="ARBA00023163"/>
    </source>
</evidence>
<dbReference type="PANTHER" id="PTHR30146">
    <property type="entry name" value="LACI-RELATED TRANSCRIPTIONAL REPRESSOR"/>
    <property type="match status" value="1"/>
</dbReference>
<dbReference type="InterPro" id="IPR010982">
    <property type="entry name" value="Lambda_DNA-bd_dom_sf"/>
</dbReference>
<name>A0A938YLI3_9ACTN</name>
<dbReference type="GO" id="GO:0003700">
    <property type="term" value="F:DNA-binding transcription factor activity"/>
    <property type="evidence" value="ECO:0007669"/>
    <property type="project" value="TreeGrafter"/>
</dbReference>
<evidence type="ECO:0000256" key="1">
    <source>
        <dbReference type="ARBA" id="ARBA00023015"/>
    </source>
</evidence>
<dbReference type="EMBL" id="JAERWL010000015">
    <property type="protein sequence ID" value="MBM9478207.1"/>
    <property type="molecule type" value="Genomic_DNA"/>
</dbReference>
<evidence type="ECO:0000256" key="2">
    <source>
        <dbReference type="ARBA" id="ARBA00023125"/>
    </source>
</evidence>